<dbReference type="InterPro" id="IPR047201">
    <property type="entry name" value="ERI-1_3'hExo-like"/>
</dbReference>
<evidence type="ECO:0000256" key="1">
    <source>
        <dbReference type="ARBA" id="ARBA00022722"/>
    </source>
</evidence>
<dbReference type="InterPro" id="IPR012337">
    <property type="entry name" value="RNaseH-like_sf"/>
</dbReference>
<protein>
    <submittedName>
        <fullName evidence="6">Exonuclease, putative</fullName>
    </submittedName>
</protein>
<dbReference type="SMART" id="SM00479">
    <property type="entry name" value="EXOIII"/>
    <property type="match status" value="1"/>
</dbReference>
<feature type="region of interest" description="Disordered" evidence="4">
    <location>
        <begin position="1"/>
        <end position="65"/>
    </location>
</feature>
<reference evidence="6 7" key="1">
    <citation type="submission" date="2020-08" db="EMBL/GenBank/DDBJ databases">
        <authorList>
            <person name="Newling K."/>
            <person name="Davey J."/>
            <person name="Forrester S."/>
        </authorList>
    </citation>
    <scope>NUCLEOTIDE SEQUENCE [LARGE SCALE GENOMIC DNA]</scope>
    <source>
        <strain evidence="7">Crithidia deanei Carvalho (ATCC PRA-265)</strain>
    </source>
</reference>
<dbReference type="OrthoDB" id="448399at2759"/>
<dbReference type="Pfam" id="PF00929">
    <property type="entry name" value="RNase_T"/>
    <property type="match status" value="1"/>
</dbReference>
<dbReference type="CDD" id="cd06133">
    <property type="entry name" value="ERI-1_3'hExo_like"/>
    <property type="match status" value="1"/>
</dbReference>
<evidence type="ECO:0000313" key="7">
    <source>
        <dbReference type="Proteomes" id="UP000515908"/>
    </source>
</evidence>
<keyword evidence="7" id="KW-1185">Reference proteome</keyword>
<dbReference type="Gene3D" id="3.30.420.10">
    <property type="entry name" value="Ribonuclease H-like superfamily/Ribonuclease H"/>
    <property type="match status" value="1"/>
</dbReference>
<proteinExistence type="predicted"/>
<evidence type="ECO:0000259" key="5">
    <source>
        <dbReference type="SMART" id="SM00479"/>
    </source>
</evidence>
<name>A0A7G2C2F0_9TRYP</name>
<dbReference type="GO" id="GO:0000175">
    <property type="term" value="F:3'-5'-RNA exonuclease activity"/>
    <property type="evidence" value="ECO:0007669"/>
    <property type="project" value="InterPro"/>
</dbReference>
<feature type="compositionally biased region" description="Polar residues" evidence="4">
    <location>
        <begin position="120"/>
        <end position="129"/>
    </location>
</feature>
<keyword evidence="3 6" id="KW-0269">Exonuclease</keyword>
<feature type="region of interest" description="Disordered" evidence="4">
    <location>
        <begin position="109"/>
        <end position="136"/>
    </location>
</feature>
<dbReference type="InterPro" id="IPR036397">
    <property type="entry name" value="RNaseH_sf"/>
</dbReference>
<dbReference type="PANTHER" id="PTHR23044">
    <property type="entry name" value="3'-5' EXONUCLEASE ERI1-RELATED"/>
    <property type="match status" value="1"/>
</dbReference>
<evidence type="ECO:0000256" key="3">
    <source>
        <dbReference type="ARBA" id="ARBA00022839"/>
    </source>
</evidence>
<dbReference type="PANTHER" id="PTHR23044:SF61">
    <property type="entry name" value="3'-5' EXORIBONUCLEASE 1-RELATED"/>
    <property type="match status" value="1"/>
</dbReference>
<gene>
    <name evidence="6" type="ORF">ADEAN_000082200</name>
</gene>
<dbReference type="AlphaFoldDB" id="A0A7G2C2F0"/>
<evidence type="ECO:0000313" key="6">
    <source>
        <dbReference type="EMBL" id="CAD2213381.1"/>
    </source>
</evidence>
<dbReference type="InterPro" id="IPR051274">
    <property type="entry name" value="3-5_Exoribonuclease"/>
</dbReference>
<feature type="domain" description="Exonuclease" evidence="5">
    <location>
        <begin position="350"/>
        <end position="513"/>
    </location>
</feature>
<dbReference type="Proteomes" id="UP000515908">
    <property type="component" value="Chromosome 01"/>
</dbReference>
<evidence type="ECO:0000256" key="4">
    <source>
        <dbReference type="SAM" id="MobiDB-lite"/>
    </source>
</evidence>
<feature type="compositionally biased region" description="Low complexity" evidence="4">
    <location>
        <begin position="51"/>
        <end position="64"/>
    </location>
</feature>
<dbReference type="GO" id="GO:0003676">
    <property type="term" value="F:nucleic acid binding"/>
    <property type="evidence" value="ECO:0007669"/>
    <property type="project" value="InterPro"/>
</dbReference>
<dbReference type="SUPFAM" id="SSF53098">
    <property type="entry name" value="Ribonuclease H-like"/>
    <property type="match status" value="1"/>
</dbReference>
<evidence type="ECO:0000256" key="2">
    <source>
        <dbReference type="ARBA" id="ARBA00022801"/>
    </source>
</evidence>
<dbReference type="VEuPathDB" id="TriTrypDB:ADEAN_000082200"/>
<keyword evidence="1" id="KW-0540">Nuclease</keyword>
<dbReference type="EMBL" id="LR877145">
    <property type="protein sequence ID" value="CAD2213381.1"/>
    <property type="molecule type" value="Genomic_DNA"/>
</dbReference>
<feature type="compositionally biased region" description="Basic and acidic residues" evidence="4">
    <location>
        <begin position="9"/>
        <end position="19"/>
    </location>
</feature>
<keyword evidence="2" id="KW-0378">Hydrolase</keyword>
<accession>A0A7G2C2F0</accession>
<organism evidence="6 7">
    <name type="scientific">Angomonas deanei</name>
    <dbReference type="NCBI Taxonomy" id="59799"/>
    <lineage>
        <taxon>Eukaryota</taxon>
        <taxon>Discoba</taxon>
        <taxon>Euglenozoa</taxon>
        <taxon>Kinetoplastea</taxon>
        <taxon>Metakinetoplastina</taxon>
        <taxon>Trypanosomatida</taxon>
        <taxon>Trypanosomatidae</taxon>
        <taxon>Strigomonadinae</taxon>
        <taxon>Angomonas</taxon>
    </lineage>
</organism>
<sequence>MSRLVNHPPTEEKKMEARQKAANGDAAPKGLSVPTETSGLSLGGHGPRVTSHSSSSSASSVGSSDAHARHEPVFFNNVELVPASKESEEELLHSLREISLSCVPLGLSMESKRSKRRSKNNATPSQSGSAHAPSKETIMEWNAISVHLKKLESLVINKTEVQEALDDALGMEWGEQLEKPPTTVMAAPVAVGEVPKERQSNPSQPFYSPSQHIATLLERNSPVPHANAGMRTTHGEFPSTPTYPGAKSPAGEFLNESTSSVNTNGMHTGKTVGGTFHLESREEMMRRRSAAPHTFYGAESGYAMVNSAATTPASFSVAAAPFTPVHVQSHSLPVSPMQLSATPFLCPYDYILVLDFEATCEERHTLTYLHEIIEFPVVVVDVRLQRVVSEFHRFVRPRYKPQLSDFCKSLTGIRQEDVDSATSLEEVIRQFERWYNATIPLGSRTVFATDGPADFQEFMHVHSVQRQGIRFPSIFYSFIDVKQTFSHFFNCQKRKDKGHARGLTPTVRGTPAQWAR</sequence>
<dbReference type="InterPro" id="IPR013520">
    <property type="entry name" value="Ribonucl_H"/>
</dbReference>